<dbReference type="AlphaFoldDB" id="A0A916VWT6"/>
<dbReference type="SUPFAM" id="SSF53474">
    <property type="entry name" value="alpha/beta-Hydrolases"/>
    <property type="match status" value="1"/>
</dbReference>
<dbReference type="RefSeq" id="WP_127074144.1">
    <property type="nucleotide sequence ID" value="NZ_BMKB01000003.1"/>
</dbReference>
<comment type="caution">
    <text evidence="1">The sequence shown here is derived from an EMBL/GenBank/DDBJ whole genome shotgun (WGS) entry which is preliminary data.</text>
</comment>
<evidence type="ECO:0000313" key="1">
    <source>
        <dbReference type="EMBL" id="GGA48512.1"/>
    </source>
</evidence>
<organism evidence="1 2">
    <name type="scientific">Pelagibacterium lentulum</name>
    <dbReference type="NCBI Taxonomy" id="2029865"/>
    <lineage>
        <taxon>Bacteria</taxon>
        <taxon>Pseudomonadati</taxon>
        <taxon>Pseudomonadota</taxon>
        <taxon>Alphaproteobacteria</taxon>
        <taxon>Hyphomicrobiales</taxon>
        <taxon>Devosiaceae</taxon>
        <taxon>Pelagibacterium</taxon>
    </lineage>
</organism>
<evidence type="ECO:0000313" key="2">
    <source>
        <dbReference type="Proteomes" id="UP000596977"/>
    </source>
</evidence>
<reference evidence="1 2" key="1">
    <citation type="journal article" date="2014" name="Int. J. Syst. Evol. Microbiol.">
        <title>Complete genome sequence of Corynebacterium casei LMG S-19264T (=DSM 44701T), isolated from a smear-ripened cheese.</title>
        <authorList>
            <consortium name="US DOE Joint Genome Institute (JGI-PGF)"/>
            <person name="Walter F."/>
            <person name="Albersmeier A."/>
            <person name="Kalinowski J."/>
            <person name="Ruckert C."/>
        </authorList>
    </citation>
    <scope>NUCLEOTIDE SEQUENCE [LARGE SCALE GENOMIC DNA]</scope>
    <source>
        <strain evidence="1 2">CGMCC 1.15896</strain>
    </source>
</reference>
<proteinExistence type="predicted"/>
<name>A0A916VWT6_9HYPH</name>
<dbReference type="Gene3D" id="3.40.50.1820">
    <property type="entry name" value="alpha/beta hydrolase"/>
    <property type="match status" value="1"/>
</dbReference>
<gene>
    <name evidence="1" type="ORF">GCM10011499_17870</name>
</gene>
<keyword evidence="2" id="KW-1185">Reference proteome</keyword>
<protein>
    <submittedName>
        <fullName evidence="1">Uncharacterized protein</fullName>
    </submittedName>
</protein>
<dbReference type="EMBL" id="BMKB01000003">
    <property type="protein sequence ID" value="GGA48512.1"/>
    <property type="molecule type" value="Genomic_DNA"/>
</dbReference>
<dbReference type="InterPro" id="IPR029058">
    <property type="entry name" value="AB_hydrolase_fold"/>
</dbReference>
<sequence length="536" mass="59538">MDEKKTDLDWIEGMMRVSQFHFPQAGPFVSSTEDEPDGMVHLGWDQNKLFPAYRVTNPDGSTELVPFTPLAQTPPKGYVGDFYVDEFTDQAIKMRWKSLRDRDAMELVFEARRDIAIPHQFRATGTLDPRGRIEPEGDVDLSTIRRPAFFGQAPFNEPIAQADGATSIVEFTVPREPHETIHLGLSDSIKLRGWHLRGRGVPDGKGGHVRAVVVVNAGRTMETTAIQGSSEPPIYWEDSREKWMINPTGVGFAQNECWGLAGWRTNHILAYWKAGFDVLTFDKRGHGISGGQNDSNTNEQAQDIFRALDALETGKGLRVLTPRGELVEGDRAAGLLLAENTSAKDVPVIITGASQGCMITCWAMHKNFVGGCDFERGDVKQDGPLGYNVRAAILFAPFPSGLGYRAPIDSLVEASRRLDLNVQMFLSSETLATVDRWPGVFIGRGLWDYSESLEGSLEIYRRAKGPKAFVTVRGPHGENEWGPESTVYMRDHMVTFALNIMADKPMTDLPQPRSLREAVENAPPFWSFGAQLPNKS</sequence>
<accession>A0A916VWT6</accession>
<dbReference type="Proteomes" id="UP000596977">
    <property type="component" value="Unassembled WGS sequence"/>
</dbReference>
<dbReference type="OrthoDB" id="7052966at2"/>